<protein>
    <submittedName>
        <fullName evidence="3">Uncharacterized protein</fullName>
    </submittedName>
</protein>
<evidence type="ECO:0000313" key="4">
    <source>
        <dbReference type="Proteomes" id="UP001596513"/>
    </source>
</evidence>
<proteinExistence type="predicted"/>
<evidence type="ECO:0000256" key="2">
    <source>
        <dbReference type="SAM" id="Phobius"/>
    </source>
</evidence>
<organism evidence="3 4">
    <name type="scientific">Hymenobacter humi</name>
    <dbReference type="NCBI Taxonomy" id="1411620"/>
    <lineage>
        <taxon>Bacteria</taxon>
        <taxon>Pseudomonadati</taxon>
        <taxon>Bacteroidota</taxon>
        <taxon>Cytophagia</taxon>
        <taxon>Cytophagales</taxon>
        <taxon>Hymenobacteraceae</taxon>
        <taxon>Hymenobacter</taxon>
    </lineage>
</organism>
<evidence type="ECO:0000313" key="3">
    <source>
        <dbReference type="EMBL" id="MFC7668232.1"/>
    </source>
</evidence>
<accession>A0ABW2U5N6</accession>
<feature type="transmembrane region" description="Helical" evidence="2">
    <location>
        <begin position="54"/>
        <end position="72"/>
    </location>
</feature>
<name>A0ABW2U5N6_9BACT</name>
<feature type="compositionally biased region" description="Basic residues" evidence="1">
    <location>
        <begin position="90"/>
        <end position="100"/>
    </location>
</feature>
<dbReference type="RefSeq" id="WP_380206166.1">
    <property type="nucleotide sequence ID" value="NZ_JBHTEK010000001.1"/>
</dbReference>
<keyword evidence="4" id="KW-1185">Reference proteome</keyword>
<feature type="region of interest" description="Disordered" evidence="1">
    <location>
        <begin position="77"/>
        <end position="113"/>
    </location>
</feature>
<keyword evidence="2" id="KW-1133">Transmembrane helix</keyword>
<keyword evidence="2" id="KW-0812">Transmembrane</keyword>
<reference evidence="4" key="1">
    <citation type="journal article" date="2019" name="Int. J. Syst. Evol. Microbiol.">
        <title>The Global Catalogue of Microorganisms (GCM) 10K type strain sequencing project: providing services to taxonomists for standard genome sequencing and annotation.</title>
        <authorList>
            <consortium name="The Broad Institute Genomics Platform"/>
            <consortium name="The Broad Institute Genome Sequencing Center for Infectious Disease"/>
            <person name="Wu L."/>
            <person name="Ma J."/>
        </authorList>
    </citation>
    <scope>NUCLEOTIDE SEQUENCE [LARGE SCALE GENOMIC DNA]</scope>
    <source>
        <strain evidence="4">JCM 19635</strain>
    </source>
</reference>
<gene>
    <name evidence="3" type="ORF">ACFQT0_13230</name>
</gene>
<evidence type="ECO:0000256" key="1">
    <source>
        <dbReference type="SAM" id="MobiDB-lite"/>
    </source>
</evidence>
<feature type="compositionally biased region" description="Polar residues" evidence="1">
    <location>
        <begin position="102"/>
        <end position="113"/>
    </location>
</feature>
<dbReference type="Proteomes" id="UP001596513">
    <property type="component" value="Unassembled WGS sequence"/>
</dbReference>
<sequence length="113" mass="12612">MTHRKPDDLYDALRDRLADYGQEPPAQLWAGIRAKLPAPVAQPRLRRRRRWNPVLLVGLLLLVAGGAGWQWWRTAGPGQVTTRQGQAGSGRKRSAPKRSSRFAGSSQHTRASH</sequence>
<comment type="caution">
    <text evidence="3">The sequence shown here is derived from an EMBL/GenBank/DDBJ whole genome shotgun (WGS) entry which is preliminary data.</text>
</comment>
<dbReference type="EMBL" id="JBHTEK010000001">
    <property type="protein sequence ID" value="MFC7668232.1"/>
    <property type="molecule type" value="Genomic_DNA"/>
</dbReference>
<keyword evidence="2" id="KW-0472">Membrane</keyword>